<dbReference type="Pfam" id="PF17935">
    <property type="entry name" value="TetR_C_27"/>
    <property type="match status" value="1"/>
</dbReference>
<evidence type="ECO:0000256" key="4">
    <source>
        <dbReference type="PROSITE-ProRule" id="PRU00335"/>
    </source>
</evidence>
<reference evidence="6 7" key="1">
    <citation type="submission" date="2020-03" db="EMBL/GenBank/DDBJ databases">
        <title>Genomic Encyclopedia of Type Strains, Phase IV (KMG-IV): sequencing the most valuable type-strain genomes for metagenomic binning, comparative biology and taxonomic classification.</title>
        <authorList>
            <person name="Goeker M."/>
        </authorList>
    </citation>
    <scope>NUCLEOTIDE SEQUENCE [LARGE SCALE GENOMIC DNA]</scope>
    <source>
        <strain evidence="6 7">DSM 103870</strain>
    </source>
</reference>
<comment type="caution">
    <text evidence="6">The sequence shown here is derived from an EMBL/GenBank/DDBJ whole genome shotgun (WGS) entry which is preliminary data.</text>
</comment>
<dbReference type="InterPro" id="IPR050109">
    <property type="entry name" value="HTH-type_TetR-like_transc_reg"/>
</dbReference>
<evidence type="ECO:0000256" key="3">
    <source>
        <dbReference type="ARBA" id="ARBA00023163"/>
    </source>
</evidence>
<feature type="domain" description="HTH tetR-type" evidence="5">
    <location>
        <begin position="13"/>
        <end position="73"/>
    </location>
</feature>
<sequence>MSPLRRMQEPVPERVDVRLVAIAAEHVRQVGARRVTVVGIAEEAGMTHANVYRYFPSKEALIDAVVADALKPVELMMADIAGAPDPADDKLERLTLALAHAYRDLAANDRAIFELYADIANANRSVARRHRGRVFMFVERVVDEGAAIGVFHLRDRETALSFLTDMLFRFSHPSAILLDAGRPKEVMERRFSVLIGVALRALVGGFV</sequence>
<protein>
    <submittedName>
        <fullName evidence="6">AcrR family transcriptional regulator</fullName>
    </submittedName>
</protein>
<keyword evidence="7" id="KW-1185">Reference proteome</keyword>
<name>A0ABX0UX77_9HYPH</name>
<dbReference type="InterPro" id="IPR041478">
    <property type="entry name" value="TetR_C_27"/>
</dbReference>
<dbReference type="SUPFAM" id="SSF46689">
    <property type="entry name" value="Homeodomain-like"/>
    <property type="match status" value="1"/>
</dbReference>
<keyword evidence="3" id="KW-0804">Transcription</keyword>
<accession>A0ABX0UX77</accession>
<evidence type="ECO:0000313" key="7">
    <source>
        <dbReference type="Proteomes" id="UP001429580"/>
    </source>
</evidence>
<evidence type="ECO:0000313" key="6">
    <source>
        <dbReference type="EMBL" id="NIJ57013.1"/>
    </source>
</evidence>
<keyword evidence="1" id="KW-0805">Transcription regulation</keyword>
<evidence type="ECO:0000256" key="2">
    <source>
        <dbReference type="ARBA" id="ARBA00023125"/>
    </source>
</evidence>
<dbReference type="InterPro" id="IPR001647">
    <property type="entry name" value="HTH_TetR"/>
</dbReference>
<evidence type="ECO:0000259" key="5">
    <source>
        <dbReference type="PROSITE" id="PS50977"/>
    </source>
</evidence>
<organism evidence="6 7">
    <name type="scientific">Pseudochelatococcus lubricantis</name>
    <dbReference type="NCBI Taxonomy" id="1538102"/>
    <lineage>
        <taxon>Bacteria</taxon>
        <taxon>Pseudomonadati</taxon>
        <taxon>Pseudomonadota</taxon>
        <taxon>Alphaproteobacteria</taxon>
        <taxon>Hyphomicrobiales</taxon>
        <taxon>Chelatococcaceae</taxon>
        <taxon>Pseudochelatococcus</taxon>
    </lineage>
</organism>
<feature type="DNA-binding region" description="H-T-H motif" evidence="4">
    <location>
        <begin position="36"/>
        <end position="55"/>
    </location>
</feature>
<dbReference type="PROSITE" id="PS50977">
    <property type="entry name" value="HTH_TETR_2"/>
    <property type="match status" value="1"/>
</dbReference>
<evidence type="ECO:0000256" key="1">
    <source>
        <dbReference type="ARBA" id="ARBA00023015"/>
    </source>
</evidence>
<dbReference type="Proteomes" id="UP001429580">
    <property type="component" value="Unassembled WGS sequence"/>
</dbReference>
<dbReference type="PANTHER" id="PTHR30055">
    <property type="entry name" value="HTH-TYPE TRANSCRIPTIONAL REGULATOR RUTR"/>
    <property type="match status" value="1"/>
</dbReference>
<proteinExistence type="predicted"/>
<keyword evidence="2 4" id="KW-0238">DNA-binding</keyword>
<dbReference type="PANTHER" id="PTHR30055:SF151">
    <property type="entry name" value="TRANSCRIPTIONAL REGULATORY PROTEIN"/>
    <property type="match status" value="1"/>
</dbReference>
<dbReference type="EMBL" id="JAASQI010000002">
    <property type="protein sequence ID" value="NIJ57013.1"/>
    <property type="molecule type" value="Genomic_DNA"/>
</dbReference>
<dbReference type="Pfam" id="PF00440">
    <property type="entry name" value="TetR_N"/>
    <property type="match status" value="1"/>
</dbReference>
<gene>
    <name evidence="6" type="ORF">FHS82_000839</name>
</gene>
<dbReference type="InterPro" id="IPR009057">
    <property type="entry name" value="Homeodomain-like_sf"/>
</dbReference>
<dbReference type="RefSeq" id="WP_246225070.1">
    <property type="nucleotide sequence ID" value="NZ_JAASQI010000002.1"/>
</dbReference>
<dbReference type="Gene3D" id="1.10.357.10">
    <property type="entry name" value="Tetracycline Repressor, domain 2"/>
    <property type="match status" value="1"/>
</dbReference>